<organism evidence="2 3">
    <name type="scientific">Pseudoalteromonas rubra</name>
    <dbReference type="NCBI Taxonomy" id="43658"/>
    <lineage>
        <taxon>Bacteria</taxon>
        <taxon>Pseudomonadati</taxon>
        <taxon>Pseudomonadota</taxon>
        <taxon>Gammaproteobacteria</taxon>
        <taxon>Alteromonadales</taxon>
        <taxon>Pseudoalteromonadaceae</taxon>
        <taxon>Pseudoalteromonas</taxon>
    </lineage>
</organism>
<dbReference type="Pfam" id="PF13466">
    <property type="entry name" value="STAS_2"/>
    <property type="match status" value="1"/>
</dbReference>
<dbReference type="Proteomes" id="UP000036850">
    <property type="component" value="Unassembled WGS sequence"/>
</dbReference>
<evidence type="ECO:0000313" key="2">
    <source>
        <dbReference type="EMBL" id="KNC68260.1"/>
    </source>
</evidence>
<evidence type="ECO:0000259" key="1">
    <source>
        <dbReference type="PROSITE" id="PS50801"/>
    </source>
</evidence>
<dbReference type="PANTHER" id="PTHR35849:SF2">
    <property type="entry name" value="BLR2341 PROTEIN"/>
    <property type="match status" value="1"/>
</dbReference>
<evidence type="ECO:0000313" key="3">
    <source>
        <dbReference type="Proteomes" id="UP000036850"/>
    </source>
</evidence>
<dbReference type="InterPro" id="IPR052746">
    <property type="entry name" value="MlaB_ABC_Transporter"/>
</dbReference>
<dbReference type="PANTHER" id="PTHR35849">
    <property type="entry name" value="BLR2341 PROTEIN"/>
    <property type="match status" value="1"/>
</dbReference>
<proteinExistence type="predicted"/>
<dbReference type="Gene3D" id="3.30.750.24">
    <property type="entry name" value="STAS domain"/>
    <property type="match status" value="1"/>
</dbReference>
<dbReference type="InterPro" id="IPR002645">
    <property type="entry name" value="STAS_dom"/>
</dbReference>
<feature type="domain" description="STAS" evidence="1">
    <location>
        <begin position="5"/>
        <end position="93"/>
    </location>
</feature>
<protein>
    <recommendedName>
        <fullName evidence="1">STAS domain-containing protein</fullName>
    </recommendedName>
</protein>
<dbReference type="EMBL" id="LFZX01000029">
    <property type="protein sequence ID" value="KNC68260.1"/>
    <property type="molecule type" value="Genomic_DNA"/>
</dbReference>
<reference evidence="3" key="1">
    <citation type="submission" date="2015-07" db="EMBL/GenBank/DDBJ databases">
        <title>Draft genome sequence of a Pseudoalteromonas rubra strain, OCN096, isolated from Kaneohe Bay, Oahu, Hawaii.</title>
        <authorList>
            <person name="Beurmann S."/>
            <person name="Ushijima B."/>
            <person name="Belcaid M."/>
            <person name="Callahan S.M."/>
            <person name="Aeby G.S."/>
        </authorList>
    </citation>
    <scope>NUCLEOTIDE SEQUENCE [LARGE SCALE GENOMIC DNA]</scope>
    <source>
        <strain evidence="3">OCN096</strain>
    </source>
</reference>
<sequence>MSECFKFPAELTIYEVQDVHTELSAFLEGKQSVGLDLSQVEELDSAGIQLTVWLVNHCRTTGVQINALTLSDLLTARLTLLNVSLAAPNKSEP</sequence>
<dbReference type="InterPro" id="IPR036513">
    <property type="entry name" value="STAS_dom_sf"/>
</dbReference>
<dbReference type="AlphaFoldDB" id="A0A0L0EV62"/>
<dbReference type="PATRIC" id="fig|43658.6.peg.5266"/>
<dbReference type="InterPro" id="IPR058548">
    <property type="entry name" value="MlaB-like_STAS"/>
</dbReference>
<accession>A0A0L0EV62</accession>
<dbReference type="SUPFAM" id="SSF52091">
    <property type="entry name" value="SpoIIaa-like"/>
    <property type="match status" value="1"/>
</dbReference>
<comment type="caution">
    <text evidence="2">The sequence shown here is derived from an EMBL/GenBank/DDBJ whole genome shotgun (WGS) entry which is preliminary data.</text>
</comment>
<dbReference type="PROSITE" id="PS50801">
    <property type="entry name" value="STAS"/>
    <property type="match status" value="1"/>
</dbReference>
<dbReference type="OrthoDB" id="3296574at2"/>
<name>A0A0L0EV62_9GAMM</name>
<gene>
    <name evidence="2" type="ORF">AC626_05790</name>
</gene>